<reference evidence="4 5" key="1">
    <citation type="submission" date="2019-08" db="EMBL/GenBank/DDBJ databases">
        <title>In-depth cultivation of the pig gut microbiome towards novel bacterial diversity and tailored functional studies.</title>
        <authorList>
            <person name="Wylensek D."/>
            <person name="Hitch T.C.A."/>
            <person name="Clavel T."/>
        </authorList>
    </citation>
    <scope>NUCLEOTIDE SEQUENCE [LARGE SCALE GENOMIC DNA]</scope>
    <source>
        <strain evidence="4 5">Oil+RF-744-WCA-WT-11</strain>
    </source>
</reference>
<accession>A0A6L5X6Y3</accession>
<dbReference type="AlphaFoldDB" id="A0A6L5X6Y3"/>
<name>A0A6L5X6Y3_9FIRM</name>
<proteinExistence type="predicted"/>
<dbReference type="PROSITE" id="PS51257">
    <property type="entry name" value="PROKAR_LIPOPROTEIN"/>
    <property type="match status" value="1"/>
</dbReference>
<dbReference type="EMBL" id="VULZ01000010">
    <property type="protein sequence ID" value="MSS15287.1"/>
    <property type="molecule type" value="Genomic_DNA"/>
</dbReference>
<comment type="caution">
    <text evidence="4">The sequence shown here is derived from an EMBL/GenBank/DDBJ whole genome shotgun (WGS) entry which is preliminary data.</text>
</comment>
<dbReference type="Pfam" id="PF13529">
    <property type="entry name" value="Peptidase_C39_2"/>
    <property type="match status" value="1"/>
</dbReference>
<keyword evidence="2" id="KW-0732">Signal</keyword>
<evidence type="ECO:0000256" key="1">
    <source>
        <dbReference type="SAM" id="MobiDB-lite"/>
    </source>
</evidence>
<protein>
    <recommendedName>
        <fullName evidence="3">Peptidase C39-like domain-containing protein</fullName>
    </recommendedName>
</protein>
<evidence type="ECO:0000313" key="4">
    <source>
        <dbReference type="EMBL" id="MSS15287.1"/>
    </source>
</evidence>
<gene>
    <name evidence="4" type="ORF">FYJ35_09610</name>
</gene>
<dbReference type="Gene3D" id="3.90.70.10">
    <property type="entry name" value="Cysteine proteinases"/>
    <property type="match status" value="1"/>
</dbReference>
<evidence type="ECO:0000259" key="3">
    <source>
        <dbReference type="Pfam" id="PF13529"/>
    </source>
</evidence>
<dbReference type="RefSeq" id="WP_154525978.1">
    <property type="nucleotide sequence ID" value="NZ_VULZ01000010.1"/>
</dbReference>
<keyword evidence="5" id="KW-1185">Reference proteome</keyword>
<feature type="chain" id="PRO_5026922823" description="Peptidase C39-like domain-containing protein" evidence="2">
    <location>
        <begin position="38"/>
        <end position="323"/>
    </location>
</feature>
<dbReference type="Proteomes" id="UP000481852">
    <property type="component" value="Unassembled WGS sequence"/>
</dbReference>
<organism evidence="4 5">
    <name type="scientific">Porcincola intestinalis</name>
    <dbReference type="NCBI Taxonomy" id="2606632"/>
    <lineage>
        <taxon>Bacteria</taxon>
        <taxon>Bacillati</taxon>
        <taxon>Bacillota</taxon>
        <taxon>Clostridia</taxon>
        <taxon>Lachnospirales</taxon>
        <taxon>Lachnospiraceae</taxon>
        <taxon>Porcincola</taxon>
    </lineage>
</organism>
<feature type="region of interest" description="Disordered" evidence="1">
    <location>
        <begin position="52"/>
        <end position="71"/>
    </location>
</feature>
<sequence>MKQRSRSGHTFRRCSVAGCVCLLAACASLGLAFPVQASDQLLIGVGNSSAGADGAETGTEEDGSSLSDTSLGSAGYNGGPTMLGSGSTLTVENTRDEYEWVKTNMAGRFYPYVIVHAEGNPNVIHFLYEYGHDYKSPASFYYTDEEKKTFTDTEKSGAARVPLIMQWDYRWGFNWYGGGPAGLTACAPTCMTMIGLGLTGKESYTVPAMCSYAEDKGYWVNGQGTSWSLVTDAFPNDPITCQQTSVDEGSIASALNAGNPVLINVGVGKFSAVGHFMVLTGVDKDGKFILNDPNNLENSSKTWTWADLASEIQAAWTYALRSS</sequence>
<feature type="domain" description="Peptidase C39-like" evidence="3">
    <location>
        <begin position="161"/>
        <end position="294"/>
    </location>
</feature>
<evidence type="ECO:0000313" key="5">
    <source>
        <dbReference type="Proteomes" id="UP000481852"/>
    </source>
</evidence>
<evidence type="ECO:0000256" key="2">
    <source>
        <dbReference type="SAM" id="SignalP"/>
    </source>
</evidence>
<feature type="signal peptide" evidence="2">
    <location>
        <begin position="1"/>
        <end position="37"/>
    </location>
</feature>
<dbReference type="InterPro" id="IPR039564">
    <property type="entry name" value="Peptidase_C39-like"/>
</dbReference>